<name>A0A7V3YGX9_9BACT</name>
<dbReference type="SUPFAM" id="SSF53613">
    <property type="entry name" value="Ribokinase-like"/>
    <property type="match status" value="1"/>
</dbReference>
<dbReference type="InterPro" id="IPR002139">
    <property type="entry name" value="Ribo/fructo_kinase"/>
</dbReference>
<comment type="similarity">
    <text evidence="1">Belongs to the carbohydrate kinase PfkB family.</text>
</comment>
<evidence type="ECO:0000313" key="5">
    <source>
        <dbReference type="EMBL" id="HGI30932.1"/>
    </source>
</evidence>
<comment type="caution">
    <text evidence="5">The sequence shown here is derived from an EMBL/GenBank/DDBJ whole genome shotgun (WGS) entry which is preliminary data.</text>
</comment>
<keyword evidence="3 5" id="KW-0418">Kinase</keyword>
<proteinExistence type="inferred from homology"/>
<dbReference type="InterPro" id="IPR011611">
    <property type="entry name" value="PfkB_dom"/>
</dbReference>
<dbReference type="PANTHER" id="PTHR10584">
    <property type="entry name" value="SUGAR KINASE"/>
    <property type="match status" value="1"/>
</dbReference>
<evidence type="ECO:0000256" key="2">
    <source>
        <dbReference type="ARBA" id="ARBA00022679"/>
    </source>
</evidence>
<dbReference type="InterPro" id="IPR002173">
    <property type="entry name" value="Carboh/pur_kinase_PfkB_CS"/>
</dbReference>
<dbReference type="GO" id="GO:0006796">
    <property type="term" value="P:phosphate-containing compound metabolic process"/>
    <property type="evidence" value="ECO:0007669"/>
    <property type="project" value="UniProtKB-ARBA"/>
</dbReference>
<protein>
    <submittedName>
        <fullName evidence="5">Carbohydrate kinase family protein</fullName>
    </submittedName>
</protein>
<dbReference type="AlphaFoldDB" id="A0A7V3YGX9"/>
<dbReference type="EMBL" id="DTFV01000095">
    <property type="protein sequence ID" value="HGI30932.1"/>
    <property type="molecule type" value="Genomic_DNA"/>
</dbReference>
<dbReference type="PROSITE" id="PS00583">
    <property type="entry name" value="PFKB_KINASES_1"/>
    <property type="match status" value="1"/>
</dbReference>
<reference evidence="5" key="1">
    <citation type="journal article" date="2020" name="mSystems">
        <title>Genome- and Community-Level Interaction Insights into Carbon Utilization and Element Cycling Functions of Hydrothermarchaeota in Hydrothermal Sediment.</title>
        <authorList>
            <person name="Zhou Z."/>
            <person name="Liu Y."/>
            <person name="Xu W."/>
            <person name="Pan J."/>
            <person name="Luo Z.H."/>
            <person name="Li M."/>
        </authorList>
    </citation>
    <scope>NUCLEOTIDE SEQUENCE [LARGE SCALE GENOMIC DNA]</scope>
    <source>
        <strain evidence="5">SpSt-747</strain>
    </source>
</reference>
<dbReference type="CDD" id="cd01166">
    <property type="entry name" value="KdgK"/>
    <property type="match status" value="1"/>
</dbReference>
<keyword evidence="2" id="KW-0808">Transferase</keyword>
<dbReference type="InterPro" id="IPR029056">
    <property type="entry name" value="Ribokinase-like"/>
</dbReference>
<dbReference type="Pfam" id="PF00294">
    <property type="entry name" value="PfkB"/>
    <property type="match status" value="1"/>
</dbReference>
<organism evidence="5">
    <name type="scientific">Candidatus Caldatribacterium californiense</name>
    <dbReference type="NCBI Taxonomy" id="1454726"/>
    <lineage>
        <taxon>Bacteria</taxon>
        <taxon>Pseudomonadati</taxon>
        <taxon>Atribacterota</taxon>
        <taxon>Atribacteria</taxon>
        <taxon>Atribacterales</taxon>
        <taxon>Candidatus Caldatribacteriaceae</taxon>
        <taxon>Candidatus Caldatribacterium</taxon>
    </lineage>
</organism>
<feature type="domain" description="Carbohydrate kinase PfkB" evidence="4">
    <location>
        <begin position="1"/>
        <end position="294"/>
    </location>
</feature>
<accession>A0A7V3YGX9</accession>
<evidence type="ECO:0000259" key="4">
    <source>
        <dbReference type="Pfam" id="PF00294"/>
    </source>
</evidence>
<dbReference type="GO" id="GO:0005829">
    <property type="term" value="C:cytosol"/>
    <property type="evidence" value="ECO:0007669"/>
    <property type="project" value="TreeGrafter"/>
</dbReference>
<dbReference type="PANTHER" id="PTHR10584:SF166">
    <property type="entry name" value="RIBOKINASE"/>
    <property type="match status" value="1"/>
</dbReference>
<sequence length="314" mass="33995">MSFVTCVGILVADLMGRPINRFPEKGKLLLVPEMELHVGGCAHNTAVDLRKLGEEVLVVGKVGDDDLGEVVINSLKRHGVDTRGITKDPRYHTSATMVLLDEHGERTFLHYPGANQALRAEDVKDEFLRGAKVVHVAGSFLMPGFDGEETAKVFARARAFGVLTSLDTAWDDTGKWLDTIAPVLPFVDIFISNRDEASRISGKDGLADMASFFLSFGIRVVAIKMGAEGSFIMTEKEKILVPPFSVQAVDGTGAGDAFAAGFLFGYLRGWDLYEVGRFANACGAMCVTAMGATEGVGDFVAVRRFIEEHEARMG</sequence>
<dbReference type="GO" id="GO:0016301">
    <property type="term" value="F:kinase activity"/>
    <property type="evidence" value="ECO:0007669"/>
    <property type="project" value="UniProtKB-KW"/>
</dbReference>
<dbReference type="Gene3D" id="3.40.1190.20">
    <property type="match status" value="1"/>
</dbReference>
<gene>
    <name evidence="5" type="ORF">ENV30_06475</name>
</gene>
<evidence type="ECO:0000256" key="1">
    <source>
        <dbReference type="ARBA" id="ARBA00010688"/>
    </source>
</evidence>
<dbReference type="PRINTS" id="PR00990">
    <property type="entry name" value="RIBOKINASE"/>
</dbReference>
<evidence type="ECO:0000256" key="3">
    <source>
        <dbReference type="ARBA" id="ARBA00022777"/>
    </source>
</evidence>